<sequence>MYPTMFFVYLIYGTPTFILYLRAIYVICKQRKKFSSTFYTLYTNLLIVASRIVTIPGGQLVVQVFRNFQDVLTYIVNYPGVKCKRDSRVGAALCRNRDLISSISYHSMVYECRFHQQFLFDNSDSRESFHRNLVSLGISKRAAGSRVHEVSLFVIGVCSFLVQGICALVVDKVVSNTIKPDPTLANVITALNGDCMAFTEVYIGIACNQQLRRAILVVTHSGGGGSGQHKNSHHTNMLRSNSTPVADRIDRKVSGVHFSSILSEAGRVLFIVQKESYDIWQRLGIMTGCVLLIMWSAMFKKESKRAKGIIKLRNFSGLMKCWETYSGNFYSPVFIVAFGGLTLQVVCHRRAIACLDEKWPSAQKRKRWN</sequence>
<feature type="transmembrane region" description="Helical" evidence="6">
    <location>
        <begin position="6"/>
        <end position="28"/>
    </location>
</feature>
<dbReference type="WBParaSite" id="MBELARI_LOCUS3069">
    <property type="protein sequence ID" value="MBELARI_LOCUS3069"/>
    <property type="gene ID" value="MBELARI_LOCUS3069"/>
</dbReference>
<evidence type="ECO:0000256" key="3">
    <source>
        <dbReference type="ARBA" id="ARBA00022692"/>
    </source>
</evidence>
<dbReference type="Pfam" id="PF02118">
    <property type="entry name" value="Srg"/>
    <property type="match status" value="1"/>
</dbReference>
<evidence type="ECO:0000256" key="6">
    <source>
        <dbReference type="RuleBase" id="RU280813"/>
    </source>
</evidence>
<evidence type="ECO:0000313" key="8">
    <source>
        <dbReference type="WBParaSite" id="MBELARI_LOCUS3069"/>
    </source>
</evidence>
<dbReference type="GO" id="GO:0004888">
    <property type="term" value="F:transmembrane signaling receptor activity"/>
    <property type="evidence" value="ECO:0007669"/>
    <property type="project" value="InterPro"/>
</dbReference>
<dbReference type="InterPro" id="IPR000609">
    <property type="entry name" value="7TM_GPCR_serpentine_rcpt_Srg"/>
</dbReference>
<feature type="transmembrane region" description="Helical" evidence="6">
    <location>
        <begin position="279"/>
        <end position="299"/>
    </location>
</feature>
<comment type="caution">
    <text evidence="6">Lacks conserved residue(s) required for the propagation of feature annotation.</text>
</comment>
<evidence type="ECO:0000256" key="5">
    <source>
        <dbReference type="ARBA" id="ARBA00023136"/>
    </source>
</evidence>
<dbReference type="AlphaFoldDB" id="A0AAF3F8B2"/>
<protein>
    <recommendedName>
        <fullName evidence="6">Serpentine receptor class gamma</fullName>
    </recommendedName>
</protein>
<accession>A0AAF3F8B2</accession>
<comment type="similarity">
    <text evidence="2 6">Belongs to the nematode receptor-like protein srg family.</text>
</comment>
<dbReference type="GO" id="GO:0007606">
    <property type="term" value="P:sensory perception of chemical stimulus"/>
    <property type="evidence" value="ECO:0007669"/>
    <property type="project" value="UniProtKB-UniRule"/>
</dbReference>
<keyword evidence="5 6" id="KW-0472">Membrane</keyword>
<reference evidence="8" key="1">
    <citation type="submission" date="2024-02" db="UniProtKB">
        <authorList>
            <consortium name="WormBaseParasite"/>
        </authorList>
    </citation>
    <scope>IDENTIFICATION</scope>
</reference>
<dbReference type="GO" id="GO:0016020">
    <property type="term" value="C:membrane"/>
    <property type="evidence" value="ECO:0007669"/>
    <property type="project" value="UniProtKB-SubCell"/>
</dbReference>
<name>A0AAF3F8B2_9BILA</name>
<comment type="subcellular location">
    <subcellularLocation>
        <location evidence="1">Membrane</location>
        <topology evidence="1">Multi-pass membrane protein</topology>
    </subcellularLocation>
</comment>
<evidence type="ECO:0000256" key="2">
    <source>
        <dbReference type="ARBA" id="ARBA00005692"/>
    </source>
</evidence>
<proteinExistence type="inferred from homology"/>
<feature type="transmembrane region" description="Helical" evidence="6">
    <location>
        <begin position="150"/>
        <end position="170"/>
    </location>
</feature>
<keyword evidence="7" id="KW-1185">Reference proteome</keyword>
<evidence type="ECO:0000313" key="7">
    <source>
        <dbReference type="Proteomes" id="UP000887575"/>
    </source>
</evidence>
<keyword evidence="3 6" id="KW-0812">Transmembrane</keyword>
<evidence type="ECO:0000256" key="1">
    <source>
        <dbReference type="ARBA" id="ARBA00004141"/>
    </source>
</evidence>
<keyword evidence="4 6" id="KW-1133">Transmembrane helix</keyword>
<evidence type="ECO:0000256" key="4">
    <source>
        <dbReference type="ARBA" id="ARBA00022989"/>
    </source>
</evidence>
<organism evidence="7 8">
    <name type="scientific">Mesorhabditis belari</name>
    <dbReference type="NCBI Taxonomy" id="2138241"/>
    <lineage>
        <taxon>Eukaryota</taxon>
        <taxon>Metazoa</taxon>
        <taxon>Ecdysozoa</taxon>
        <taxon>Nematoda</taxon>
        <taxon>Chromadorea</taxon>
        <taxon>Rhabditida</taxon>
        <taxon>Rhabditina</taxon>
        <taxon>Rhabditomorpha</taxon>
        <taxon>Rhabditoidea</taxon>
        <taxon>Rhabditidae</taxon>
        <taxon>Mesorhabditinae</taxon>
        <taxon>Mesorhabditis</taxon>
    </lineage>
</organism>
<dbReference type="Proteomes" id="UP000887575">
    <property type="component" value="Unassembled WGS sequence"/>
</dbReference>